<reference evidence="2 3" key="1">
    <citation type="submission" date="2020-08" db="EMBL/GenBank/DDBJ databases">
        <title>A Genomic Blueprint of the Chicken Gut Microbiome.</title>
        <authorList>
            <person name="Gilroy R."/>
            <person name="Ravi A."/>
            <person name="Getino M."/>
            <person name="Pursley I."/>
            <person name="Horton D.L."/>
            <person name="Alikhan N.-F."/>
            <person name="Baker D."/>
            <person name="Gharbi K."/>
            <person name="Hall N."/>
            <person name="Watson M."/>
            <person name="Adriaenssens E.M."/>
            <person name="Foster-Nyarko E."/>
            <person name="Jarju S."/>
            <person name="Secka A."/>
            <person name="Antonio M."/>
            <person name="Oren A."/>
            <person name="Chaudhuri R."/>
            <person name="La Ragione R.M."/>
            <person name="Hildebrand F."/>
            <person name="Pallen M.J."/>
        </authorList>
    </citation>
    <scope>NUCLEOTIDE SEQUENCE [LARGE SCALE GENOMIC DNA]</scope>
    <source>
        <strain evidence="2 3">Sa2BUA9</strain>
    </source>
</reference>
<dbReference type="InterPro" id="IPR050662">
    <property type="entry name" value="Sec-metab_biosynth-thioest"/>
</dbReference>
<organism evidence="2 3">
    <name type="scientific">Psychrobacillus faecigallinarum</name>
    <dbReference type="NCBI Taxonomy" id="2762235"/>
    <lineage>
        <taxon>Bacteria</taxon>
        <taxon>Bacillati</taxon>
        <taxon>Bacillota</taxon>
        <taxon>Bacilli</taxon>
        <taxon>Bacillales</taxon>
        <taxon>Bacillaceae</taxon>
        <taxon>Psychrobacillus</taxon>
    </lineage>
</organism>
<dbReference type="InterPro" id="IPR001279">
    <property type="entry name" value="Metallo-B-lactamas"/>
</dbReference>
<feature type="domain" description="Metallo-beta-lactamase" evidence="1">
    <location>
        <begin position="30"/>
        <end position="198"/>
    </location>
</feature>
<dbReference type="Gene3D" id="3.60.15.10">
    <property type="entry name" value="Ribonuclease Z/Hydroxyacylglutathione hydrolase-like"/>
    <property type="match status" value="1"/>
</dbReference>
<dbReference type="Pfam" id="PF00753">
    <property type="entry name" value="Lactamase_B"/>
    <property type="match status" value="1"/>
</dbReference>
<evidence type="ECO:0000259" key="1">
    <source>
        <dbReference type="SMART" id="SM00849"/>
    </source>
</evidence>
<dbReference type="PANTHER" id="PTHR23131:SF4">
    <property type="entry name" value="METALLO-BETA-LACTAMASE SUPERFAMILY POTEIN"/>
    <property type="match status" value="1"/>
</dbReference>
<dbReference type="SUPFAM" id="SSF56281">
    <property type="entry name" value="Metallo-hydrolase/oxidoreductase"/>
    <property type="match status" value="1"/>
</dbReference>
<evidence type="ECO:0000313" key="3">
    <source>
        <dbReference type="Proteomes" id="UP000640786"/>
    </source>
</evidence>
<dbReference type="PANTHER" id="PTHR23131">
    <property type="entry name" value="ENDORIBONUCLEASE LACTB2"/>
    <property type="match status" value="1"/>
</dbReference>
<gene>
    <name evidence="2" type="ORF">H9650_19655</name>
</gene>
<proteinExistence type="predicted"/>
<evidence type="ECO:0000313" key="2">
    <source>
        <dbReference type="EMBL" id="MBD7946321.1"/>
    </source>
</evidence>
<name>A0ABR8REV3_9BACI</name>
<keyword evidence="3" id="KW-1185">Reference proteome</keyword>
<sequence length="274" mass="31985">MLFKKEFDVSTKNGVVMGNGKVSFLSVKLNVHCFVVDGVLIDTGSQSLEKEFKPFFLQQEVDQVMITHYHEDHTGCASYLQNQGKTIYMNELYIDCCQKKADYPLYRRLFWGKRQPFKAEPIGETFTSKSATWDVIPTPGHAEDHLAFLNRQTGQLFTGDLYCQERTKVVLREECIPTLIESLQRVLMYDFDEVYCCHAGYLEKGRRQLERKLHYLLEIQDRILQLHAEGKREEEITHIIFPKKYPITRFSMGEWSSLHIIRSVINESLKRTAT</sequence>
<dbReference type="RefSeq" id="WP_191697948.1">
    <property type="nucleotide sequence ID" value="NZ_JACSQO010000016.1"/>
</dbReference>
<dbReference type="Proteomes" id="UP000640786">
    <property type="component" value="Unassembled WGS sequence"/>
</dbReference>
<protein>
    <submittedName>
        <fullName evidence="2">MBL fold metallo-hydrolase</fullName>
    </submittedName>
</protein>
<accession>A0ABR8REV3</accession>
<comment type="caution">
    <text evidence="2">The sequence shown here is derived from an EMBL/GenBank/DDBJ whole genome shotgun (WGS) entry which is preliminary data.</text>
</comment>
<dbReference type="EMBL" id="JACSQO010000016">
    <property type="protein sequence ID" value="MBD7946321.1"/>
    <property type="molecule type" value="Genomic_DNA"/>
</dbReference>
<dbReference type="InterPro" id="IPR036866">
    <property type="entry name" value="RibonucZ/Hydroxyglut_hydro"/>
</dbReference>
<dbReference type="SMART" id="SM00849">
    <property type="entry name" value="Lactamase_B"/>
    <property type="match status" value="1"/>
</dbReference>